<organism evidence="4 5">
    <name type="scientific">Microdochium trichocladiopsis</name>
    <dbReference type="NCBI Taxonomy" id="1682393"/>
    <lineage>
        <taxon>Eukaryota</taxon>
        <taxon>Fungi</taxon>
        <taxon>Dikarya</taxon>
        <taxon>Ascomycota</taxon>
        <taxon>Pezizomycotina</taxon>
        <taxon>Sordariomycetes</taxon>
        <taxon>Xylariomycetidae</taxon>
        <taxon>Xylariales</taxon>
        <taxon>Microdochiaceae</taxon>
        <taxon>Microdochium</taxon>
    </lineage>
</organism>
<protein>
    <submittedName>
        <fullName evidence="4">Aspartic peptidase domain-containing protein</fullName>
    </submittedName>
</protein>
<dbReference type="SUPFAM" id="SSF50630">
    <property type="entry name" value="Acid proteases"/>
    <property type="match status" value="1"/>
</dbReference>
<name>A0A9P8YG45_9PEZI</name>
<accession>A0A9P8YG45</accession>
<evidence type="ECO:0000259" key="3">
    <source>
        <dbReference type="PROSITE" id="PS51767"/>
    </source>
</evidence>
<dbReference type="RefSeq" id="XP_046017705.1">
    <property type="nucleotide sequence ID" value="XM_046149075.1"/>
</dbReference>
<keyword evidence="2" id="KW-0472">Membrane</keyword>
<evidence type="ECO:0000313" key="5">
    <source>
        <dbReference type="Proteomes" id="UP000756346"/>
    </source>
</evidence>
<gene>
    <name evidence="4" type="ORF">B0I36DRAFT_225904</name>
</gene>
<feature type="non-terminal residue" evidence="4">
    <location>
        <position position="1"/>
    </location>
</feature>
<proteinExistence type="predicted"/>
<dbReference type="EMBL" id="JAGTJQ010000001">
    <property type="protein sequence ID" value="KAH7039650.1"/>
    <property type="molecule type" value="Genomic_DNA"/>
</dbReference>
<dbReference type="AlphaFoldDB" id="A0A9P8YG45"/>
<keyword evidence="2" id="KW-1133">Transmembrane helix</keyword>
<evidence type="ECO:0000256" key="1">
    <source>
        <dbReference type="SAM" id="MobiDB-lite"/>
    </source>
</evidence>
<reference evidence="4" key="1">
    <citation type="journal article" date="2021" name="Nat. Commun.">
        <title>Genetic determinants of endophytism in the Arabidopsis root mycobiome.</title>
        <authorList>
            <person name="Mesny F."/>
            <person name="Miyauchi S."/>
            <person name="Thiergart T."/>
            <person name="Pickel B."/>
            <person name="Atanasova L."/>
            <person name="Karlsson M."/>
            <person name="Huettel B."/>
            <person name="Barry K.W."/>
            <person name="Haridas S."/>
            <person name="Chen C."/>
            <person name="Bauer D."/>
            <person name="Andreopoulos W."/>
            <person name="Pangilinan J."/>
            <person name="LaButti K."/>
            <person name="Riley R."/>
            <person name="Lipzen A."/>
            <person name="Clum A."/>
            <person name="Drula E."/>
            <person name="Henrissat B."/>
            <person name="Kohler A."/>
            <person name="Grigoriev I.V."/>
            <person name="Martin F.M."/>
            <person name="Hacquard S."/>
        </authorList>
    </citation>
    <scope>NUCLEOTIDE SEQUENCE</scope>
    <source>
        <strain evidence="4">MPI-CAGE-CH-0230</strain>
    </source>
</reference>
<dbReference type="GeneID" id="70178621"/>
<feature type="compositionally biased region" description="Polar residues" evidence="1">
    <location>
        <begin position="436"/>
        <end position="457"/>
    </location>
</feature>
<dbReference type="InterPro" id="IPR021109">
    <property type="entry name" value="Peptidase_aspartic_dom_sf"/>
</dbReference>
<sequence>LSSVTAEPIALTWSGSTYGPDGPWPAVEIDIGFSTQQPIAMYPGAEFASYLLTSDYCNQNKSLPCYGSQAGLYNSAQSQLEQSGSDAFIQYAPGSNFMNGVNIIGGKAKSWVDYWNIGDVTVANVSMALVSNAFAQYPGGDAYPLTVGCMGYGAPGTINQTFSNDFGPAVNASLIPGYLSAKGSIKSNSFGMHIGSVNPPIKGSFYFGGYDQNRIVGDVLTGEGSTHSTLSLKDISIDVLDGQSPWNFTSLGGLLAAGNNSISSGGIDVKVDGCSPYLTFPKSTCDALASHLPVKFNKKLGLYTWNTDDVKYSQIVSSASALRFTFLAGSNTKNVTISVPFRHLNLTLQQPLVSSDTPYFPCFTGSDSYTLGRAFLQDAFIGANWGKETWWLAQAPGPNVPSASVIELGKDENTIKPSQNDWKESWSGSWKALTTDDVNSGQSVSPVNEGNNTTPANTGSTGLSTGATAGMGVGIAIGALAIIGLAVFFWRRHK</sequence>
<evidence type="ECO:0000313" key="4">
    <source>
        <dbReference type="EMBL" id="KAH7039650.1"/>
    </source>
</evidence>
<keyword evidence="5" id="KW-1185">Reference proteome</keyword>
<dbReference type="PROSITE" id="PS51767">
    <property type="entry name" value="PEPTIDASE_A1"/>
    <property type="match status" value="1"/>
</dbReference>
<dbReference type="Gene3D" id="2.40.70.10">
    <property type="entry name" value="Acid Proteases"/>
    <property type="match status" value="2"/>
</dbReference>
<feature type="transmembrane region" description="Helical" evidence="2">
    <location>
        <begin position="469"/>
        <end position="490"/>
    </location>
</feature>
<dbReference type="InterPro" id="IPR033121">
    <property type="entry name" value="PEPTIDASE_A1"/>
</dbReference>
<feature type="domain" description="Peptidase A1" evidence="3">
    <location>
        <begin position="25"/>
        <end position="393"/>
    </location>
</feature>
<dbReference type="Pfam" id="PF00026">
    <property type="entry name" value="Asp"/>
    <property type="match status" value="1"/>
</dbReference>
<dbReference type="OrthoDB" id="4074350at2759"/>
<feature type="region of interest" description="Disordered" evidence="1">
    <location>
        <begin position="435"/>
        <end position="461"/>
    </location>
</feature>
<comment type="caution">
    <text evidence="4">The sequence shown here is derived from an EMBL/GenBank/DDBJ whole genome shotgun (WGS) entry which is preliminary data.</text>
</comment>
<keyword evidence="2" id="KW-0812">Transmembrane</keyword>
<feature type="non-terminal residue" evidence="4">
    <location>
        <position position="494"/>
    </location>
</feature>
<evidence type="ECO:0000256" key="2">
    <source>
        <dbReference type="SAM" id="Phobius"/>
    </source>
</evidence>
<dbReference type="Proteomes" id="UP000756346">
    <property type="component" value="Unassembled WGS sequence"/>
</dbReference>